<reference evidence="2 3" key="1">
    <citation type="submission" date="2017-01" db="EMBL/GenBank/DDBJ databases">
        <title>Genome Analysis of Deinococcus marmoris KOPRI26562.</title>
        <authorList>
            <person name="Kim J.H."/>
            <person name="Oh H.-M."/>
        </authorList>
    </citation>
    <scope>NUCLEOTIDE SEQUENCE [LARGE SCALE GENOMIC DNA]</scope>
    <source>
        <strain evidence="2 3">KOPRI26562</strain>
    </source>
</reference>
<dbReference type="EMBL" id="MSTI01000040">
    <property type="protein sequence ID" value="OLV19183.1"/>
    <property type="molecule type" value="Genomic_DNA"/>
</dbReference>
<gene>
    <name evidence="2" type="ORF">BOO71_0003625</name>
</gene>
<sequence>MAALCRQIGQVRGTESMMTIELVEDPEGGPRQCDPRKIVEQAREHGLLLLKTDMSANMIRVRVPWTATSQDVSDGPERLGEAMDAAGLSRHSAASL</sequence>
<dbReference type="Gene3D" id="3.90.1150.10">
    <property type="entry name" value="Aspartate Aminotransferase, domain 1"/>
    <property type="match status" value="1"/>
</dbReference>
<evidence type="ECO:0000256" key="1">
    <source>
        <dbReference type="SAM" id="MobiDB-lite"/>
    </source>
</evidence>
<name>A0A1U7P1Z0_9DEIO</name>
<evidence type="ECO:0000313" key="3">
    <source>
        <dbReference type="Proteomes" id="UP000186607"/>
    </source>
</evidence>
<evidence type="ECO:0000313" key="2">
    <source>
        <dbReference type="EMBL" id="OLV19183.1"/>
    </source>
</evidence>
<dbReference type="Proteomes" id="UP000186607">
    <property type="component" value="Unassembled WGS sequence"/>
</dbReference>
<accession>A0A1U7P1Z0</accession>
<dbReference type="STRING" id="249408.BOO71_0003625"/>
<comment type="caution">
    <text evidence="2">The sequence shown here is derived from an EMBL/GenBank/DDBJ whole genome shotgun (WGS) entry which is preliminary data.</text>
</comment>
<proteinExistence type="predicted"/>
<keyword evidence="3" id="KW-1185">Reference proteome</keyword>
<protein>
    <submittedName>
        <fullName evidence="2">Uncharacterized protein</fullName>
    </submittedName>
</protein>
<dbReference type="SUPFAM" id="SSF53383">
    <property type="entry name" value="PLP-dependent transferases"/>
    <property type="match status" value="1"/>
</dbReference>
<dbReference type="InterPro" id="IPR015422">
    <property type="entry name" value="PyrdxlP-dep_Trfase_small"/>
</dbReference>
<feature type="region of interest" description="Disordered" evidence="1">
    <location>
        <begin position="69"/>
        <end position="96"/>
    </location>
</feature>
<dbReference type="AlphaFoldDB" id="A0A1U7P1Z0"/>
<dbReference type="InterPro" id="IPR015424">
    <property type="entry name" value="PyrdxlP-dep_Trfase"/>
</dbReference>
<organism evidence="2 3">
    <name type="scientific">Deinococcus marmoris</name>
    <dbReference type="NCBI Taxonomy" id="249408"/>
    <lineage>
        <taxon>Bacteria</taxon>
        <taxon>Thermotogati</taxon>
        <taxon>Deinococcota</taxon>
        <taxon>Deinococci</taxon>
        <taxon>Deinococcales</taxon>
        <taxon>Deinococcaceae</taxon>
        <taxon>Deinococcus</taxon>
    </lineage>
</organism>